<geneLocation type="plasmid" evidence="1 4">
    <name>p48</name>
</geneLocation>
<dbReference type="AlphaFoldDB" id="F9T6R4"/>
<accession>F9T6R4</accession>
<dbReference type="EMBL" id="AFWI01000154">
    <property type="protein sequence ID" value="EGU54469.1"/>
    <property type="molecule type" value="Genomic_DNA"/>
</dbReference>
<evidence type="ECO:0000313" key="1">
    <source>
        <dbReference type="EMBL" id="AIW17539.1"/>
    </source>
</evidence>
<gene>
    <name evidence="1" type="ORF">IX91_26130</name>
    <name evidence="2" type="ORF">VITU9109_02807</name>
</gene>
<dbReference type="PATRIC" id="fig|1051646.9.peg.5098"/>
<proteinExistence type="predicted"/>
<sequence length="79" mass="9113">MRKDIRSLKALIVRKSSFCGYSLHHENPSYQNLTRLEAIKAEAAQLEITNQMSGLQKMAINHWVNSLENRYQGAFDDEC</sequence>
<evidence type="ECO:0000313" key="2">
    <source>
        <dbReference type="EMBL" id="EGU54469.1"/>
    </source>
</evidence>
<protein>
    <submittedName>
        <fullName evidence="1">Uncharacterized protein</fullName>
    </submittedName>
</protein>
<dbReference type="KEGG" id="vtu:IX91_26130"/>
<keyword evidence="3" id="KW-1185">Reference proteome</keyword>
<evidence type="ECO:0000313" key="4">
    <source>
        <dbReference type="Proteomes" id="UP000030071"/>
    </source>
</evidence>
<dbReference type="EMBL" id="CP009359">
    <property type="protein sequence ID" value="AIW17539.1"/>
    <property type="molecule type" value="Genomic_DNA"/>
</dbReference>
<reference evidence="1 4" key="3">
    <citation type="submission" date="2014-08" db="EMBL/GenBank/DDBJ databases">
        <title>First Complete Genome Sequence of the Shellfish Pathogen Vibrio tubiashii.</title>
        <authorList>
            <person name="Richards G.P."/>
            <person name="Needleman D.S."/>
            <person name="Watson M.A."/>
            <person name="Bono J.L."/>
        </authorList>
    </citation>
    <scope>NUCLEOTIDE SEQUENCE [LARGE SCALE GENOMIC DNA]</scope>
    <source>
        <strain evidence="1 4">ATCC 19109</strain>
        <plasmid evidence="1">p48</plasmid>
        <plasmid evidence="4">Plasmid p48</plasmid>
    </source>
</reference>
<evidence type="ECO:0000313" key="3">
    <source>
        <dbReference type="Proteomes" id="UP000003836"/>
    </source>
</evidence>
<keyword evidence="1" id="KW-0614">Plasmid</keyword>
<reference evidence="2" key="1">
    <citation type="submission" date="2011-08" db="EMBL/GenBank/DDBJ databases">
        <authorList>
            <person name="Hoffman M."/>
            <person name="Strain E.A."/>
            <person name="Brown E."/>
            <person name="Allard M.W."/>
        </authorList>
    </citation>
    <scope>NUCLEOTIDE SEQUENCE</scope>
    <source>
        <strain evidence="2">ATCC 19109</strain>
    </source>
</reference>
<reference evidence="2 3" key="2">
    <citation type="journal article" date="2012" name="Int. J. Syst. Evol. Microbiol.">
        <title>Vibrio caribbeanicus sp. nov., isolated from the marine sponge Scleritoderma cyanea.</title>
        <authorList>
            <person name="Hoffmann M."/>
            <person name="Monday S.R."/>
            <person name="Allard M.W."/>
            <person name="Strain E.A."/>
            <person name="Whittaker P."/>
            <person name="Naum M."/>
            <person name="McCarthy P.J."/>
            <person name="Lopez J.V."/>
            <person name="Fischer M."/>
            <person name="Brown E.W."/>
        </authorList>
    </citation>
    <scope>NUCLEOTIDE SEQUENCE [LARGE SCALE GENOMIC DNA]</scope>
    <source>
        <strain evidence="2 3">ATCC 19109</strain>
    </source>
</reference>
<dbReference type="HOGENOM" id="CLU_2605157_0_0_6"/>
<organism evidence="1 4">
    <name type="scientific">Vibrio tubiashii ATCC 19109</name>
    <dbReference type="NCBI Taxonomy" id="1051646"/>
    <lineage>
        <taxon>Bacteria</taxon>
        <taxon>Pseudomonadati</taxon>
        <taxon>Pseudomonadota</taxon>
        <taxon>Gammaproteobacteria</taxon>
        <taxon>Vibrionales</taxon>
        <taxon>Vibrionaceae</taxon>
        <taxon>Vibrio</taxon>
        <taxon>Vibrio oreintalis group</taxon>
    </lineage>
</organism>
<name>F9T6R4_9VIBR</name>
<dbReference type="Proteomes" id="UP000003836">
    <property type="component" value="Unassembled WGS sequence"/>
</dbReference>
<dbReference type="Proteomes" id="UP000030071">
    <property type="component" value="Plasmid p48"/>
</dbReference>